<gene>
    <name evidence="4" type="ORF">OLEA9_A077743</name>
</gene>
<feature type="region of interest" description="Disordered" evidence="2">
    <location>
        <begin position="497"/>
        <end position="628"/>
    </location>
</feature>
<evidence type="ECO:0000313" key="5">
    <source>
        <dbReference type="Proteomes" id="UP000594638"/>
    </source>
</evidence>
<comment type="caution">
    <text evidence="4">The sequence shown here is derived from an EMBL/GenBank/DDBJ whole genome shotgun (WGS) entry which is preliminary data.</text>
</comment>
<feature type="compositionally biased region" description="Basic and acidic residues" evidence="2">
    <location>
        <begin position="597"/>
        <end position="628"/>
    </location>
</feature>
<sequence>MEDPSEEWEIENENGSSSFEEEKIEKSRMGWILDKSLSLGKKLVITGIVISSAPLVLPPLVVISAIGFAFSVPFGFVYASYACSERLMSKLLPETVPSVSSDDQNLTYEEERGGGGNFSIVKGDFDAVAKGKEETEHEEERVEEAPENASLVKGDFDVVAVEEEEREREEGRIEEEVENASLLKEDVVAMEEEEKEQAEEVQNESIVKKDVVAMEEEEKEQEQDMKKGIEVRIELVEDGIRERGNDDDKVREAIEDDQDKVFSRDEILEQQGYGEGESSERMDDIEIEELDKEKEKEHLLECNVQKPIVGENEEDRKFEGENVESLEFIGDVGSDRENEKNGVSCLKVQPVDHVENGADKNVESRKEEDMSEDKNVATQEEENASKTAELNKDVPEMKGREEREKAPPLECNEEPRRISEDRKFEGQNTESYENTGDEVANKDVKNGVHRSEIQPRVSVKNAYDENILSRKQDDLPEEKNENMDKVILATKVREKVKGDRTISMGKSSNVETEGKLDNAIPGMKGTEKLKGGQNIFRGKSSAVETERMVDDDVPEMQESEKVKGGQTISKGKRSAVETEGRGKRKNLKTQKISGNREGPESRRDERHEKSSCKVEKATGETKNTYEKNDLNIVQDPKEKYEETGEETNVEIIEEHNGKDGSNSVPNDITLLEKWDADSNKISLVSKKSTDRENELINDKKDIMQGENSKDSAGFVVYSDPGCEKNEENTISQEVRSNAEAEGGNQISELFILTDHNEAEANEPVVVILPDETRGSGDDVALSRVPVLKHDIDKESKGDGNVCKADGAQSSDEVLLNEEKIWTQIDAVKAIVGYREQRSASIYEEVKALYLFTGVEPPSSFEESSDVAEVYGSLRLLMSVIGVK</sequence>
<keyword evidence="3" id="KW-0472">Membrane</keyword>
<feature type="region of interest" description="Disordered" evidence="2">
    <location>
        <begin position="330"/>
        <end position="457"/>
    </location>
</feature>
<dbReference type="OrthoDB" id="1933309at2759"/>
<feature type="transmembrane region" description="Helical" evidence="3">
    <location>
        <begin position="60"/>
        <end position="81"/>
    </location>
</feature>
<proteinExistence type="predicted"/>
<dbReference type="AlphaFoldDB" id="A0A8S0TIA1"/>
<reference evidence="4 5" key="1">
    <citation type="submission" date="2019-12" db="EMBL/GenBank/DDBJ databases">
        <authorList>
            <person name="Alioto T."/>
            <person name="Alioto T."/>
            <person name="Gomez Garrido J."/>
        </authorList>
    </citation>
    <scope>NUCLEOTIDE SEQUENCE [LARGE SCALE GENOMIC DNA]</scope>
</reference>
<keyword evidence="5" id="KW-1185">Reference proteome</keyword>
<dbReference type="PANTHER" id="PTHR37198:SF1">
    <property type="entry name" value="NUCLEOLIN"/>
    <property type="match status" value="1"/>
</dbReference>
<dbReference type="Proteomes" id="UP000594638">
    <property type="component" value="Unassembled WGS sequence"/>
</dbReference>
<keyword evidence="3" id="KW-0812">Transmembrane</keyword>
<feature type="compositionally biased region" description="Basic and acidic residues" evidence="2">
    <location>
        <begin position="439"/>
        <end position="453"/>
    </location>
</feature>
<dbReference type="Gramene" id="OE9A077743T1">
    <property type="protein sequence ID" value="OE9A077743C1"/>
    <property type="gene ID" value="OE9A077743"/>
</dbReference>
<feature type="compositionally biased region" description="Basic and acidic residues" evidence="2">
    <location>
        <begin position="243"/>
        <end position="267"/>
    </location>
</feature>
<keyword evidence="3" id="KW-1133">Transmembrane helix</keyword>
<feature type="region of interest" description="Disordered" evidence="2">
    <location>
        <begin position="243"/>
        <end position="283"/>
    </location>
</feature>
<feature type="compositionally biased region" description="Basic and acidic residues" evidence="2">
    <location>
        <begin position="389"/>
        <end position="425"/>
    </location>
</feature>
<dbReference type="Gramene" id="OE9A077743T4">
    <property type="protein sequence ID" value="OE9A077743C4"/>
    <property type="gene ID" value="OE9A077743"/>
</dbReference>
<name>A0A8S0TIA1_OLEEU</name>
<evidence type="ECO:0000256" key="2">
    <source>
        <dbReference type="SAM" id="MobiDB-lite"/>
    </source>
</evidence>
<protein>
    <submittedName>
        <fullName evidence="4">Uncharacterized protein</fullName>
    </submittedName>
</protein>
<evidence type="ECO:0000313" key="4">
    <source>
        <dbReference type="EMBL" id="CAA3005629.1"/>
    </source>
</evidence>
<evidence type="ECO:0000256" key="3">
    <source>
        <dbReference type="SAM" id="Phobius"/>
    </source>
</evidence>
<dbReference type="EMBL" id="CACTIH010007248">
    <property type="protein sequence ID" value="CAA3005629.1"/>
    <property type="molecule type" value="Genomic_DNA"/>
</dbReference>
<keyword evidence="1" id="KW-0175">Coiled coil</keyword>
<feature type="coiled-coil region" evidence="1">
    <location>
        <begin position="159"/>
        <end position="204"/>
    </location>
</feature>
<accession>A0A8S0TIA1</accession>
<evidence type="ECO:0000256" key="1">
    <source>
        <dbReference type="SAM" id="Coils"/>
    </source>
</evidence>
<dbReference type="PANTHER" id="PTHR37198">
    <property type="entry name" value="NUCLEOLIN"/>
    <property type="match status" value="1"/>
</dbReference>
<feature type="compositionally biased region" description="Basic and acidic residues" evidence="2">
    <location>
        <begin position="350"/>
        <end position="375"/>
    </location>
</feature>
<organism evidence="4 5">
    <name type="scientific">Olea europaea subsp. europaea</name>
    <dbReference type="NCBI Taxonomy" id="158383"/>
    <lineage>
        <taxon>Eukaryota</taxon>
        <taxon>Viridiplantae</taxon>
        <taxon>Streptophyta</taxon>
        <taxon>Embryophyta</taxon>
        <taxon>Tracheophyta</taxon>
        <taxon>Spermatophyta</taxon>
        <taxon>Magnoliopsida</taxon>
        <taxon>eudicotyledons</taxon>
        <taxon>Gunneridae</taxon>
        <taxon>Pentapetalae</taxon>
        <taxon>asterids</taxon>
        <taxon>lamiids</taxon>
        <taxon>Lamiales</taxon>
        <taxon>Oleaceae</taxon>
        <taxon>Oleeae</taxon>
        <taxon>Olea</taxon>
    </lineage>
</organism>